<proteinExistence type="predicted"/>
<dbReference type="Gene3D" id="3.40.50.150">
    <property type="entry name" value="Vaccinia Virus protein VP39"/>
    <property type="match status" value="1"/>
</dbReference>
<keyword evidence="3" id="KW-0808">Transferase</keyword>
<dbReference type="PANTHER" id="PTHR43861">
    <property type="entry name" value="TRANS-ACONITATE 2-METHYLTRANSFERASE-RELATED"/>
    <property type="match status" value="1"/>
</dbReference>
<gene>
    <name evidence="3" type="ORF">FHG12_01710</name>
</gene>
<dbReference type="Pfam" id="PF13489">
    <property type="entry name" value="Methyltransf_23"/>
    <property type="match status" value="1"/>
</dbReference>
<dbReference type="KEGG" id="hyj:FHG12_01710"/>
<evidence type="ECO:0000259" key="1">
    <source>
        <dbReference type="Pfam" id="PF08421"/>
    </source>
</evidence>
<evidence type="ECO:0000313" key="3">
    <source>
        <dbReference type="EMBL" id="QDA58892.1"/>
    </source>
</evidence>
<evidence type="ECO:0000313" key="4">
    <source>
        <dbReference type="Proteomes" id="UP000305398"/>
    </source>
</evidence>
<name>A0A5B7ZYI4_9BACT</name>
<dbReference type="Pfam" id="PF08421">
    <property type="entry name" value="Methyltransf_13"/>
    <property type="match status" value="1"/>
</dbReference>
<dbReference type="Pfam" id="PF08484">
    <property type="entry name" value="Methyltransf_14"/>
    <property type="match status" value="1"/>
</dbReference>
<dbReference type="InterPro" id="IPR029063">
    <property type="entry name" value="SAM-dependent_MTases_sf"/>
</dbReference>
<dbReference type="SUPFAM" id="SSF53335">
    <property type="entry name" value="S-adenosyl-L-methionine-dependent methyltransferases"/>
    <property type="match status" value="1"/>
</dbReference>
<sequence length="448" mass="50397">MDQLASAPPVLAKESLFPQSSLNIFSAPLAASSDPVEPPASPCRFCGSPLDVTLVNLGTSPLCQDHVRPHEFNRAESFYPLHARVCRNCFLVQLDEFVSPAEVFNDYAYFSSYSASWLRHAKKYTDMAAERFELNPKSLVVEVASNDGYLLQYFVEKGIPVLGVEPASNVAEYARAKGINTLVRFFGLETARHIAATTGQADLLLGNNVLAHVPDINDFVAGMQALIKPTGVITMEFPHLLRLMEGNQFDTIYHEHFSYLSFYTVERIFAHHGLTLFDVEELSTHGGSLRIFARHTADETHPVTKRVEALRQHELEVGITDLSYYTDFEEKAKETKLKLLEFLIKVKRAGKTVVGYGAPGKGNTLLNYCGIRTDFLEYTVDLSPHKQGNFLPGTRIPVCHPDRIRQTRPDYVLILPWNLREEIMEQMSDIREWGGQFVVPIPEVKVYS</sequence>
<dbReference type="InterPro" id="IPR038576">
    <property type="entry name" value="Methyltransf_Zn-bd_dom_put_sf"/>
</dbReference>
<dbReference type="Proteomes" id="UP000305398">
    <property type="component" value="Chromosome"/>
</dbReference>
<organism evidence="3 4">
    <name type="scientific">Hymenobacter jejuensis</name>
    <dbReference type="NCBI Taxonomy" id="2502781"/>
    <lineage>
        <taxon>Bacteria</taxon>
        <taxon>Pseudomonadati</taxon>
        <taxon>Bacteroidota</taxon>
        <taxon>Cytophagia</taxon>
        <taxon>Cytophagales</taxon>
        <taxon>Hymenobacteraceae</taxon>
        <taxon>Hymenobacter</taxon>
    </lineage>
</organism>
<dbReference type="Gene3D" id="6.20.50.110">
    <property type="entry name" value="Methyltransferase, zinc-binding domain"/>
    <property type="match status" value="1"/>
</dbReference>
<evidence type="ECO:0000259" key="2">
    <source>
        <dbReference type="Pfam" id="PF08484"/>
    </source>
</evidence>
<dbReference type="GO" id="GO:0008168">
    <property type="term" value="F:methyltransferase activity"/>
    <property type="evidence" value="ECO:0007669"/>
    <property type="project" value="UniProtKB-KW"/>
</dbReference>
<dbReference type="EMBL" id="CP040896">
    <property type="protein sequence ID" value="QDA58892.1"/>
    <property type="molecule type" value="Genomic_DNA"/>
</dbReference>
<accession>A0A5B7ZYI4</accession>
<dbReference type="PANTHER" id="PTHR43861:SF5">
    <property type="entry name" value="BLL5978 PROTEIN"/>
    <property type="match status" value="1"/>
</dbReference>
<keyword evidence="4" id="KW-1185">Reference proteome</keyword>
<dbReference type="InterPro" id="IPR013691">
    <property type="entry name" value="MeTrfase_14"/>
</dbReference>
<dbReference type="Gene3D" id="3.40.50.720">
    <property type="entry name" value="NAD(P)-binding Rossmann-like Domain"/>
    <property type="match status" value="1"/>
</dbReference>
<dbReference type="InterPro" id="IPR013630">
    <property type="entry name" value="Methyltransf_Zn-bd_dom_put"/>
</dbReference>
<feature type="domain" description="C-methyltransferase" evidence="2">
    <location>
        <begin position="284"/>
        <end position="442"/>
    </location>
</feature>
<dbReference type="AlphaFoldDB" id="A0A5B7ZYI4"/>
<keyword evidence="3" id="KW-0489">Methyltransferase</keyword>
<feature type="domain" description="Methyltransferase putative zinc binding" evidence="1">
    <location>
        <begin position="43"/>
        <end position="104"/>
    </location>
</feature>
<dbReference type="OrthoDB" id="9815644at2"/>
<dbReference type="GO" id="GO:0032259">
    <property type="term" value="P:methylation"/>
    <property type="evidence" value="ECO:0007669"/>
    <property type="project" value="UniProtKB-KW"/>
</dbReference>
<reference evidence="3 4" key="1">
    <citation type="submission" date="2019-06" db="EMBL/GenBank/DDBJ databases">
        <authorList>
            <person name="Srinivasan S."/>
        </authorList>
    </citation>
    <scope>NUCLEOTIDE SEQUENCE [LARGE SCALE GENOMIC DNA]</scope>
    <source>
        <strain evidence="3 4">17J68-5</strain>
    </source>
</reference>
<protein>
    <submittedName>
        <fullName evidence="3">Class I SAM-dependent methyltransferase</fullName>
    </submittedName>
</protein>